<name>A0A1V1NR69_9BACT</name>
<reference evidence="2" key="1">
    <citation type="submission" date="2012-11" db="EMBL/GenBank/DDBJ databases">
        <authorList>
            <person name="Lucero-Rivera Y.E."/>
            <person name="Tovar-Ramirez D."/>
        </authorList>
    </citation>
    <scope>NUCLEOTIDE SEQUENCE [LARGE SCALE GENOMIC DNA]</scope>
    <source>
        <strain evidence="2">Araruama</strain>
    </source>
</reference>
<dbReference type="EMBL" id="ATBP01003339">
    <property type="protein sequence ID" value="ETR64996.1"/>
    <property type="molecule type" value="Genomic_DNA"/>
</dbReference>
<sequence length="72" mass="7513">MTAYFSVGGDPEMEPRQEIGGVLRAGMALSNSTYPHDNSSAITSACAAGSQNSTTYSAWSGTSHILIVCIQD</sequence>
<evidence type="ECO:0000313" key="2">
    <source>
        <dbReference type="Proteomes" id="UP000189670"/>
    </source>
</evidence>
<proteinExistence type="predicted"/>
<gene>
    <name evidence="1" type="ORF">OMM_14987</name>
</gene>
<protein>
    <submittedName>
        <fullName evidence="1">Uncharacterized protein</fullName>
    </submittedName>
</protein>
<dbReference type="AlphaFoldDB" id="A0A1V1NR69"/>
<organism evidence="1 2">
    <name type="scientific">Candidatus Magnetoglobus multicellularis str. Araruama</name>
    <dbReference type="NCBI Taxonomy" id="890399"/>
    <lineage>
        <taxon>Bacteria</taxon>
        <taxon>Pseudomonadati</taxon>
        <taxon>Thermodesulfobacteriota</taxon>
        <taxon>Desulfobacteria</taxon>
        <taxon>Desulfobacterales</taxon>
        <taxon>Desulfobacteraceae</taxon>
        <taxon>Candidatus Magnetoglobus</taxon>
    </lineage>
</organism>
<evidence type="ECO:0000313" key="1">
    <source>
        <dbReference type="EMBL" id="ETR64996.1"/>
    </source>
</evidence>
<dbReference type="Proteomes" id="UP000189670">
    <property type="component" value="Unassembled WGS sequence"/>
</dbReference>
<comment type="caution">
    <text evidence="1">The sequence shown here is derived from an EMBL/GenBank/DDBJ whole genome shotgun (WGS) entry which is preliminary data.</text>
</comment>
<accession>A0A1V1NR69</accession>